<dbReference type="OrthoDB" id="1874523at2759"/>
<evidence type="ECO:0000256" key="3">
    <source>
        <dbReference type="ARBA" id="ARBA00010815"/>
    </source>
</evidence>
<name>A0A835HQW2_9MAGN</name>
<proteinExistence type="inferred from homology"/>
<gene>
    <name evidence="9" type="ORF">IFM89_002801</name>
</gene>
<evidence type="ECO:0000313" key="9">
    <source>
        <dbReference type="EMBL" id="KAF9604126.1"/>
    </source>
</evidence>
<keyword evidence="5" id="KW-0963">Cytoplasm</keyword>
<reference evidence="9 10" key="1">
    <citation type="submission" date="2020-10" db="EMBL/GenBank/DDBJ databases">
        <title>The Coptis chinensis genome and diversification of protoberbering-type alkaloids.</title>
        <authorList>
            <person name="Wang B."/>
            <person name="Shu S."/>
            <person name="Song C."/>
            <person name="Liu Y."/>
        </authorList>
    </citation>
    <scope>NUCLEOTIDE SEQUENCE [LARGE SCALE GENOMIC DNA]</scope>
    <source>
        <strain evidence="9">HL-2020</strain>
        <tissue evidence="9">Leaf</tissue>
    </source>
</reference>
<accession>A0A835HQW2</accession>
<dbReference type="AlphaFoldDB" id="A0A835HQW2"/>
<dbReference type="CDD" id="cd02440">
    <property type="entry name" value="AdoMet_MTases"/>
    <property type="match status" value="1"/>
</dbReference>
<dbReference type="GO" id="GO:0032259">
    <property type="term" value="P:methylation"/>
    <property type="evidence" value="ECO:0007669"/>
    <property type="project" value="UniProtKB-KW"/>
</dbReference>
<comment type="similarity">
    <text evidence="3">Belongs to the CFA/CMAS family.</text>
</comment>
<evidence type="ECO:0000313" key="10">
    <source>
        <dbReference type="Proteomes" id="UP000631114"/>
    </source>
</evidence>
<evidence type="ECO:0000256" key="1">
    <source>
        <dbReference type="ARBA" id="ARBA00004496"/>
    </source>
</evidence>
<evidence type="ECO:0000256" key="2">
    <source>
        <dbReference type="ARBA" id="ARBA00004913"/>
    </source>
</evidence>
<dbReference type="FunFam" id="3.40.50.150:FF:000554">
    <property type="entry name" value="Cation-transporting ATPase"/>
    <property type="match status" value="1"/>
</dbReference>
<keyword evidence="10" id="KW-1185">Reference proteome</keyword>
<evidence type="ECO:0008006" key="11">
    <source>
        <dbReference type="Google" id="ProtNLM"/>
    </source>
</evidence>
<keyword evidence="7" id="KW-0808">Transferase</keyword>
<protein>
    <recommendedName>
        <fullName evidence="11">Mycolic acid cyclopropane synthase</fullName>
    </recommendedName>
</protein>
<dbReference type="SUPFAM" id="SSF53335">
    <property type="entry name" value="S-adenosyl-L-methionine-dependent methyltransferases"/>
    <property type="match status" value="1"/>
</dbReference>
<evidence type="ECO:0000256" key="8">
    <source>
        <dbReference type="ARBA" id="ARBA00022691"/>
    </source>
</evidence>
<keyword evidence="8" id="KW-0949">S-adenosyl-L-methionine</keyword>
<comment type="subcellular location">
    <subcellularLocation>
        <location evidence="1">Cytoplasm</location>
    </subcellularLocation>
</comment>
<organism evidence="9 10">
    <name type="scientific">Coptis chinensis</name>
    <dbReference type="NCBI Taxonomy" id="261450"/>
    <lineage>
        <taxon>Eukaryota</taxon>
        <taxon>Viridiplantae</taxon>
        <taxon>Streptophyta</taxon>
        <taxon>Embryophyta</taxon>
        <taxon>Tracheophyta</taxon>
        <taxon>Spermatophyta</taxon>
        <taxon>Magnoliopsida</taxon>
        <taxon>Ranunculales</taxon>
        <taxon>Ranunculaceae</taxon>
        <taxon>Coptidoideae</taxon>
        <taxon>Coptis</taxon>
    </lineage>
</organism>
<dbReference type="EMBL" id="JADFTS010000005">
    <property type="protein sequence ID" value="KAF9604126.1"/>
    <property type="molecule type" value="Genomic_DNA"/>
</dbReference>
<dbReference type="Proteomes" id="UP000631114">
    <property type="component" value="Unassembled WGS sequence"/>
</dbReference>
<comment type="subunit">
    <text evidence="4">Homodimer.</text>
</comment>
<sequence>MDSKHASNKVSAMQILDRLDKGLIPDEELRKLVLIQFKRRLQWGYKPTYAQQLEFNLNFIKSLKQMKMSGTMDVINSESYDLPAAFLEAMFGQTLKQSFCYFEDESTTLDEAEAATHDLYCERAQIQDGQKILDIGCGQGSFVIHVAQKFKGCHVTGITNSRAQKSIIEERCNNLELSNVDVILADVTKYDTNETFDRIIVIEAVEHMKNVGLFLRKISKWMTEDGLLFLDYICHKTFGHHFEAIDEEDWYSNYIFPKGSVTIPGASTLLYFQDDVAVADQWVENGKHMARTVEEWLRKLDKNIDAVRKILEPCLGSKDAVDKVITHSRTFCIGAYEQFSCNDGQEWMISHILFRKKKWCRTK</sequence>
<dbReference type="PANTHER" id="PTHR43832">
    <property type="match status" value="1"/>
</dbReference>
<evidence type="ECO:0000256" key="4">
    <source>
        <dbReference type="ARBA" id="ARBA00011738"/>
    </source>
</evidence>
<keyword evidence="6" id="KW-0489">Methyltransferase</keyword>
<comment type="caution">
    <text evidence="9">The sequence shown here is derived from an EMBL/GenBank/DDBJ whole genome shotgun (WGS) entry which is preliminary data.</text>
</comment>
<dbReference type="GO" id="GO:0005737">
    <property type="term" value="C:cytoplasm"/>
    <property type="evidence" value="ECO:0007669"/>
    <property type="project" value="UniProtKB-SubCell"/>
</dbReference>
<dbReference type="InterPro" id="IPR029063">
    <property type="entry name" value="SAM-dependent_MTases_sf"/>
</dbReference>
<evidence type="ECO:0000256" key="6">
    <source>
        <dbReference type="ARBA" id="ARBA00022603"/>
    </source>
</evidence>
<comment type="pathway">
    <text evidence="2">Alkaloid biosynthesis.</text>
</comment>
<evidence type="ECO:0000256" key="7">
    <source>
        <dbReference type="ARBA" id="ARBA00022679"/>
    </source>
</evidence>
<dbReference type="GO" id="GO:0008168">
    <property type="term" value="F:methyltransferase activity"/>
    <property type="evidence" value="ECO:0007669"/>
    <property type="project" value="UniProtKB-KW"/>
</dbReference>
<dbReference type="Gene3D" id="3.40.50.150">
    <property type="entry name" value="Vaccinia Virus protein VP39"/>
    <property type="match status" value="1"/>
</dbReference>
<evidence type="ECO:0000256" key="5">
    <source>
        <dbReference type="ARBA" id="ARBA00022490"/>
    </source>
</evidence>
<dbReference type="PANTHER" id="PTHR43832:SF1">
    <property type="entry name" value="S-ADENOSYL-L-METHIONINE-DEPENDENT METHYLTRANSFERASES SUPERFAMILY PROTEIN"/>
    <property type="match status" value="1"/>
</dbReference>
<dbReference type="Pfam" id="PF02353">
    <property type="entry name" value="CMAS"/>
    <property type="match status" value="1"/>
</dbReference>